<sequence length="74" mass="8096">MAYDEFENTSYDLNCDGHIDSAEASYIHETLYGDDKHGDHDDDSDGDVFGAISLEVVMAANLKATSGMLHLKNV</sequence>
<reference evidence="1 2" key="1">
    <citation type="submission" date="2016-12" db="EMBL/GenBank/DDBJ databases">
        <authorList>
            <person name="Song W.-J."/>
            <person name="Kurnit D.M."/>
        </authorList>
    </citation>
    <scope>NUCLEOTIDE SEQUENCE [LARGE SCALE GENOMIC DNA]</scope>
    <source>
        <strain evidence="1 2">DSM 14810</strain>
    </source>
</reference>
<organism evidence="1 2">
    <name type="scientific">Butyrivibrio hungatei DSM 14810</name>
    <dbReference type="NCBI Taxonomy" id="1121132"/>
    <lineage>
        <taxon>Bacteria</taxon>
        <taxon>Bacillati</taxon>
        <taxon>Bacillota</taxon>
        <taxon>Clostridia</taxon>
        <taxon>Lachnospirales</taxon>
        <taxon>Lachnospiraceae</taxon>
        <taxon>Butyrivibrio</taxon>
    </lineage>
</organism>
<evidence type="ECO:0008006" key="3">
    <source>
        <dbReference type="Google" id="ProtNLM"/>
    </source>
</evidence>
<proteinExistence type="predicted"/>
<dbReference type="Proteomes" id="UP000184097">
    <property type="component" value="Unassembled WGS sequence"/>
</dbReference>
<protein>
    <recommendedName>
        <fullName evidence="3">Dockerin domain-containing protein</fullName>
    </recommendedName>
</protein>
<accession>A0A1M7SFF6</accession>
<dbReference type="EMBL" id="FRDH01000006">
    <property type="protein sequence ID" value="SHN57174.1"/>
    <property type="molecule type" value="Genomic_DNA"/>
</dbReference>
<dbReference type="AlphaFoldDB" id="A0A1M7SFF6"/>
<evidence type="ECO:0000313" key="1">
    <source>
        <dbReference type="EMBL" id="SHN57174.1"/>
    </source>
</evidence>
<dbReference type="RefSeq" id="WP_072702786.1">
    <property type="nucleotide sequence ID" value="NZ_FRDH01000006.1"/>
</dbReference>
<evidence type="ECO:0000313" key="2">
    <source>
        <dbReference type="Proteomes" id="UP000184097"/>
    </source>
</evidence>
<name>A0A1M7SFF6_9FIRM</name>
<gene>
    <name evidence="1" type="ORF">SAMN02745247_01657</name>
</gene>